<name>V5F9A1_BYSSN</name>
<evidence type="ECO:0000313" key="2">
    <source>
        <dbReference type="Proteomes" id="UP000018001"/>
    </source>
</evidence>
<dbReference type="GO" id="GO:0005739">
    <property type="term" value="C:mitochondrion"/>
    <property type="evidence" value="ECO:0007669"/>
    <property type="project" value="InterPro"/>
</dbReference>
<organism evidence="1 2">
    <name type="scientific">Byssochlamys spectabilis (strain No. 5 / NBRC 109023)</name>
    <name type="common">Paecilomyces variotii</name>
    <dbReference type="NCBI Taxonomy" id="1356009"/>
    <lineage>
        <taxon>Eukaryota</taxon>
        <taxon>Fungi</taxon>
        <taxon>Dikarya</taxon>
        <taxon>Ascomycota</taxon>
        <taxon>Pezizomycotina</taxon>
        <taxon>Eurotiomycetes</taxon>
        <taxon>Eurotiomycetidae</taxon>
        <taxon>Eurotiales</taxon>
        <taxon>Thermoascaceae</taxon>
        <taxon>Paecilomyces</taxon>
    </lineage>
</organism>
<comment type="caution">
    <text evidence="1">The sequence shown here is derived from an EMBL/GenBank/DDBJ whole genome shotgun (WGS) entry which is preliminary data.</text>
</comment>
<evidence type="ECO:0000313" key="1">
    <source>
        <dbReference type="EMBL" id="GAD92674.1"/>
    </source>
</evidence>
<reference evidence="2" key="1">
    <citation type="journal article" date="2014" name="Genome Announc.">
        <title>Draft genome sequence of the formaldehyde-resistant fungus Byssochlamys spectabilis No. 5 (anamorph Paecilomyces variotii No. 5) (NBRC109023).</title>
        <authorList>
            <person name="Oka T."/>
            <person name="Ekino K."/>
            <person name="Fukuda K."/>
            <person name="Nomura Y."/>
        </authorList>
    </citation>
    <scope>NUCLEOTIDE SEQUENCE [LARGE SCALE GENOMIC DNA]</scope>
    <source>
        <strain evidence="2">No. 5 / NBRC 109023</strain>
    </source>
</reference>
<gene>
    <name evidence="1" type="ORF">PVAR5_1267</name>
</gene>
<accession>V5F9A1</accession>
<keyword evidence="1" id="KW-0830">Ubiquinone</keyword>
<dbReference type="AlphaFoldDB" id="V5F9A1"/>
<dbReference type="InParanoid" id="V5F9A1"/>
<dbReference type="OrthoDB" id="2120038at2759"/>
<sequence length="254" mass="28287">MLLGAAGDVLAARNRLVSVVTAKLAFIQSEALCCLLTALAPIRTSRDILSRPLRFRINLQRDAGREHLERFAHQLTLFTMFLARRSVAPARQLLRRQQPRRFDSHAAHHDHHHAGPVNEAFGPGFYISIATVASGYLLYRVSKAKQESGSESWITGLIKKWTAPEELWERRNAIHTAAMDKAAEDRHLFMGVAQPSTIELKDPDIFNTGSPYNVAAGTTADLSAVAAHYHKKNQAIEEARVARMKDGKVVSLYD</sequence>
<keyword evidence="2" id="KW-1185">Reference proteome</keyword>
<proteinExistence type="predicted"/>
<dbReference type="InterPro" id="IPR034444">
    <property type="entry name" value="Nuo17.8"/>
</dbReference>
<dbReference type="PANTHER" id="PTHR42100:SF1">
    <property type="entry name" value="OXIDOREDUCTASE 178 KDA SUBUNIT, PUTATIVE (AFU_ORTHOLOGUE AFUA_8G04320)-RELATED"/>
    <property type="match status" value="1"/>
</dbReference>
<dbReference type="Proteomes" id="UP000018001">
    <property type="component" value="Unassembled WGS sequence"/>
</dbReference>
<dbReference type="EMBL" id="BAUL01000035">
    <property type="protein sequence ID" value="GAD92674.1"/>
    <property type="molecule type" value="Genomic_DNA"/>
</dbReference>
<dbReference type="HOGENOM" id="CLU_095735_1_0_1"/>
<dbReference type="PANTHER" id="PTHR42100">
    <property type="entry name" value="OXIDOREDUCTASE 178 KDA SUBUNIT, PUTATIVE (AFU_ORTHOLOGUE AFUA_8G04320)-RELATED"/>
    <property type="match status" value="1"/>
</dbReference>
<dbReference type="eggNOG" id="ENOG502S7GA">
    <property type="taxonomic scope" value="Eukaryota"/>
</dbReference>
<protein>
    <submittedName>
        <fullName evidence="1">NADH-ubiquinone oxidoreductase 178 kDa subunit, putative</fullName>
    </submittedName>
</protein>